<evidence type="ECO:0000313" key="2">
    <source>
        <dbReference type="Proteomes" id="UP000829447"/>
    </source>
</evidence>
<reference evidence="1 2" key="1">
    <citation type="journal article" date="2022" name="bioRxiv">
        <title>An ancient truncated duplication of the anti-Mullerian hormone receptor type 2 gene is a potential conserved master sex determinant in the Pangasiidae catfish family.</title>
        <authorList>
            <person name="Wen M."/>
            <person name="Pan Q."/>
            <person name="Jouanno E."/>
            <person name="Montfort J."/>
            <person name="Zahm M."/>
            <person name="Cabau C."/>
            <person name="Klopp C."/>
            <person name="Iampietro C."/>
            <person name="Roques C."/>
            <person name="Bouchez O."/>
            <person name="Castinel A."/>
            <person name="Donnadieu C."/>
            <person name="Parrinello H."/>
            <person name="Poncet C."/>
            <person name="Belmonte E."/>
            <person name="Gautier V."/>
            <person name="Avarre J.-C."/>
            <person name="Dugue R."/>
            <person name="Gustiano R."/>
            <person name="Ha T.T.T."/>
            <person name="Campet M."/>
            <person name="Sriphairoj K."/>
            <person name="Ribolli J."/>
            <person name="de Almeida F.L."/>
            <person name="Desvignes T."/>
            <person name="Postlethwait J.H."/>
            <person name="Bucao C.F."/>
            <person name="Robinson-Rechavi M."/>
            <person name="Bobe J."/>
            <person name="Herpin A."/>
            <person name="Guiguen Y."/>
        </authorList>
    </citation>
    <scope>NUCLEOTIDE SEQUENCE [LARGE SCALE GENOMIC DNA]</scope>
    <source>
        <strain evidence="1">YG-Dec2019</strain>
    </source>
</reference>
<proteinExistence type="predicted"/>
<evidence type="ECO:0000313" key="1">
    <source>
        <dbReference type="EMBL" id="MCI4387917.1"/>
    </source>
</evidence>
<accession>A0ACC5X9T5</accession>
<protein>
    <submittedName>
        <fullName evidence="1">Uncharacterized protein</fullName>
    </submittedName>
</protein>
<dbReference type="EMBL" id="CM040470">
    <property type="protein sequence ID" value="MCI4387917.1"/>
    <property type="molecule type" value="Genomic_DNA"/>
</dbReference>
<sequence length="702" mass="77603">MWRSGMIVCAVVVCVCWWMCVEVCEGGGLVDAVSERRAEVSHRRDSANLLTAAVLLSLTILTVWSFKHRRLIFLHETGLAMIYGLLVGVVLRYGVHTEQDVSNVTGLLVGVVLRYGVHTEQDVSNVTGVCVLESSPASLVVNVSGRFYEYTLRGEVNEGDPAPNTEILRKATFDPEVFFNILLPPIIFHAGYSLKRKHFFRNLGSILSYAFVGTLISSFVTGLVMFGCVVLMSTLGQLAGDFFFTDCLFFGAIVSATDPVTVLAIFNELKVDVDLYALLFGESVLNDAVAIVLSSSIIAYQPSGENSHSFDGGAMLTSLGVFLGVFSGSFVLGSATGVLTALLTKFTRLRDFPLLETALFFLMSWSTFLLAEACSITGVVAVLFCGITQAHYTYNNLSPESKNRTKELFELLNFLAENFIFSYMGVTLFSFQHHVFNIVFITGAFLAIFLGRVANIYPLSFLLNLGRTKPISCRFQHVMMFAGLRGAMTFALSIRDTSTYARKMMFSTTLIIVFLTVWVCGGGTTPMLTLMNIRFGVEEDQENLVEECVSARDSAWPFRLWHKFDHNYLKPFLTHTDHPLTHSCCTPLTHCCTTQHCQQDDDDDSELILNNRSSFLYSELCDLSDLSDLSDLTDPSTSSNQDTTQLHLHPNDPDEPLTPSLSPLPPPPLPPPSFHSQSRSDTDCSTDQSVSDITVHSYTSPK</sequence>
<comment type="caution">
    <text evidence="1">The sequence shown here is derived from an EMBL/GenBank/DDBJ whole genome shotgun (WGS) entry which is preliminary data.</text>
</comment>
<gene>
    <name evidence="1" type="ORF">PGIGA_G00079520</name>
</gene>
<organism evidence="1 2">
    <name type="scientific">Pangasianodon gigas</name>
    <name type="common">Mekong giant catfish</name>
    <name type="synonym">Pangasius gigas</name>
    <dbReference type="NCBI Taxonomy" id="30993"/>
    <lineage>
        <taxon>Eukaryota</taxon>
        <taxon>Metazoa</taxon>
        <taxon>Chordata</taxon>
        <taxon>Craniata</taxon>
        <taxon>Vertebrata</taxon>
        <taxon>Euteleostomi</taxon>
        <taxon>Actinopterygii</taxon>
        <taxon>Neopterygii</taxon>
        <taxon>Teleostei</taxon>
        <taxon>Ostariophysi</taxon>
        <taxon>Siluriformes</taxon>
        <taxon>Pangasiidae</taxon>
        <taxon>Pangasianodon</taxon>
    </lineage>
</organism>
<keyword evidence="2" id="KW-1185">Reference proteome</keyword>
<name>A0ACC5X9T5_PANGG</name>
<dbReference type="Proteomes" id="UP000829447">
    <property type="component" value="Linkage Group LG17"/>
</dbReference>